<dbReference type="EMBL" id="LXQA010063482">
    <property type="protein sequence ID" value="MCI06909.1"/>
    <property type="molecule type" value="Genomic_DNA"/>
</dbReference>
<evidence type="ECO:0000313" key="1">
    <source>
        <dbReference type="EMBL" id="MCI06909.1"/>
    </source>
</evidence>
<comment type="caution">
    <text evidence="1">The sequence shown here is derived from an EMBL/GenBank/DDBJ whole genome shotgun (WGS) entry which is preliminary data.</text>
</comment>
<organism evidence="1 2">
    <name type="scientific">Trifolium medium</name>
    <dbReference type="NCBI Taxonomy" id="97028"/>
    <lineage>
        <taxon>Eukaryota</taxon>
        <taxon>Viridiplantae</taxon>
        <taxon>Streptophyta</taxon>
        <taxon>Embryophyta</taxon>
        <taxon>Tracheophyta</taxon>
        <taxon>Spermatophyta</taxon>
        <taxon>Magnoliopsida</taxon>
        <taxon>eudicotyledons</taxon>
        <taxon>Gunneridae</taxon>
        <taxon>Pentapetalae</taxon>
        <taxon>rosids</taxon>
        <taxon>fabids</taxon>
        <taxon>Fabales</taxon>
        <taxon>Fabaceae</taxon>
        <taxon>Papilionoideae</taxon>
        <taxon>50 kb inversion clade</taxon>
        <taxon>NPAAA clade</taxon>
        <taxon>Hologalegina</taxon>
        <taxon>IRL clade</taxon>
        <taxon>Trifolieae</taxon>
        <taxon>Trifolium</taxon>
    </lineage>
</organism>
<reference evidence="1 2" key="1">
    <citation type="journal article" date="2018" name="Front. Plant Sci.">
        <title>Red Clover (Trifolium pratense) and Zigzag Clover (T. medium) - A Picture of Genomic Similarities and Differences.</title>
        <authorList>
            <person name="Dluhosova J."/>
            <person name="Istvanek J."/>
            <person name="Nedelnik J."/>
            <person name="Repkova J."/>
        </authorList>
    </citation>
    <scope>NUCLEOTIDE SEQUENCE [LARGE SCALE GENOMIC DNA]</scope>
    <source>
        <strain evidence="2">cv. 10/8</strain>
        <tissue evidence="1">Leaf</tissue>
    </source>
</reference>
<dbReference type="Proteomes" id="UP000265520">
    <property type="component" value="Unassembled WGS sequence"/>
</dbReference>
<dbReference type="AlphaFoldDB" id="A0A392P641"/>
<protein>
    <submittedName>
        <fullName evidence="1">Uncharacterized protein</fullName>
    </submittedName>
</protein>
<sequence>MKESSYGVASEEITNAFWSAGPPLVVGEKQFLKVSTIVWMLKESRLKDQFSLFRHIKLRCLQDNQTPAKKVKALGLE</sequence>
<evidence type="ECO:0000313" key="2">
    <source>
        <dbReference type="Proteomes" id="UP000265520"/>
    </source>
</evidence>
<keyword evidence="2" id="KW-1185">Reference proteome</keyword>
<feature type="non-terminal residue" evidence="1">
    <location>
        <position position="77"/>
    </location>
</feature>
<proteinExistence type="predicted"/>
<name>A0A392P641_9FABA</name>
<accession>A0A392P641</accession>